<evidence type="ECO:0000256" key="1">
    <source>
        <dbReference type="ARBA" id="ARBA00006817"/>
    </source>
</evidence>
<dbReference type="Pfam" id="PF08327">
    <property type="entry name" value="AHSA1"/>
    <property type="match status" value="1"/>
</dbReference>
<evidence type="ECO:0000313" key="4">
    <source>
        <dbReference type="Proteomes" id="UP001564626"/>
    </source>
</evidence>
<dbReference type="EMBL" id="JBGEHV010000037">
    <property type="protein sequence ID" value="MEY8041491.1"/>
    <property type="molecule type" value="Genomic_DNA"/>
</dbReference>
<dbReference type="CDD" id="cd08899">
    <property type="entry name" value="SRPBCC_CalC_Aha1-like_6"/>
    <property type="match status" value="1"/>
</dbReference>
<comment type="similarity">
    <text evidence="1">Belongs to the AHA1 family.</text>
</comment>
<protein>
    <submittedName>
        <fullName evidence="3">SRPBCC family protein</fullName>
    </submittedName>
</protein>
<reference evidence="3 4" key="1">
    <citation type="submission" date="2024-08" db="EMBL/GenBank/DDBJ databases">
        <title>Genome mining of Saccharopolyspora cebuensis PGLac3 from Nigerian medicinal plant.</title>
        <authorList>
            <person name="Ezeobiora C.E."/>
            <person name="Igbokwe N.H."/>
            <person name="Amin D.H."/>
            <person name="Mendie U.E."/>
        </authorList>
    </citation>
    <scope>NUCLEOTIDE SEQUENCE [LARGE SCALE GENOMIC DNA]</scope>
    <source>
        <strain evidence="3 4">PGLac3</strain>
    </source>
</reference>
<keyword evidence="4" id="KW-1185">Reference proteome</keyword>
<proteinExistence type="inferred from homology"/>
<dbReference type="InterPro" id="IPR013538">
    <property type="entry name" value="ASHA1/2-like_C"/>
</dbReference>
<evidence type="ECO:0000313" key="3">
    <source>
        <dbReference type="EMBL" id="MEY8041491.1"/>
    </source>
</evidence>
<dbReference type="InterPro" id="IPR023393">
    <property type="entry name" value="START-like_dom_sf"/>
</dbReference>
<dbReference type="Proteomes" id="UP001564626">
    <property type="component" value="Unassembled WGS sequence"/>
</dbReference>
<dbReference type="SUPFAM" id="SSF55961">
    <property type="entry name" value="Bet v1-like"/>
    <property type="match status" value="1"/>
</dbReference>
<organism evidence="3 4">
    <name type="scientific">Saccharopolyspora cebuensis</name>
    <dbReference type="NCBI Taxonomy" id="418759"/>
    <lineage>
        <taxon>Bacteria</taxon>
        <taxon>Bacillati</taxon>
        <taxon>Actinomycetota</taxon>
        <taxon>Actinomycetes</taxon>
        <taxon>Pseudonocardiales</taxon>
        <taxon>Pseudonocardiaceae</taxon>
        <taxon>Saccharopolyspora</taxon>
    </lineage>
</organism>
<dbReference type="Gene3D" id="3.30.530.20">
    <property type="match status" value="1"/>
</dbReference>
<name>A0ABV4CK64_9PSEU</name>
<accession>A0ABV4CK64</accession>
<comment type="caution">
    <text evidence="3">The sequence shown here is derived from an EMBL/GenBank/DDBJ whole genome shotgun (WGS) entry which is preliminary data.</text>
</comment>
<dbReference type="RefSeq" id="WP_345357180.1">
    <property type="nucleotide sequence ID" value="NZ_BAABII010000003.1"/>
</dbReference>
<evidence type="ECO:0000259" key="2">
    <source>
        <dbReference type="Pfam" id="PF08327"/>
    </source>
</evidence>
<feature type="domain" description="Activator of Hsp90 ATPase homologue 1/2-like C-terminal" evidence="2">
    <location>
        <begin position="27"/>
        <end position="146"/>
    </location>
</feature>
<sequence length="175" mass="19244">MHAPDTGTLGDAPDGRRALTFERSFAHPPEKVWRALTEPEHLRGWFAQYLDYERSRLDLRGEGAELEFVPAPGPEQPPVEKGRVVRSAPPGLLEYTWGAETLRWELAPDGDGGCLLTFTNLFPDPSFAPFNALGWHSGLDRLTALLDGDDPAAIRLEADEAAAGALLHHYEEAFG</sequence>
<gene>
    <name evidence="3" type="ORF">AB8O55_18965</name>
</gene>